<dbReference type="SUPFAM" id="SSF49464">
    <property type="entry name" value="Carboxypeptidase regulatory domain-like"/>
    <property type="match status" value="1"/>
</dbReference>
<dbReference type="SUPFAM" id="SSF55797">
    <property type="entry name" value="PR-1-like"/>
    <property type="match status" value="1"/>
</dbReference>
<proteinExistence type="predicted"/>
<name>A0A5K7YVT7_9BACT</name>
<dbReference type="GO" id="GO:0005509">
    <property type="term" value="F:calcium ion binding"/>
    <property type="evidence" value="ECO:0007669"/>
    <property type="project" value="InterPro"/>
</dbReference>
<accession>A0A5K7YVT7</accession>
<dbReference type="InterPro" id="IPR015919">
    <property type="entry name" value="Cadherin-like_sf"/>
</dbReference>
<dbReference type="InterPro" id="IPR013783">
    <property type="entry name" value="Ig-like_fold"/>
</dbReference>
<dbReference type="Gene3D" id="2.60.40.3440">
    <property type="match status" value="1"/>
</dbReference>
<evidence type="ECO:0000259" key="5">
    <source>
        <dbReference type="Pfam" id="PF00188"/>
    </source>
</evidence>
<dbReference type="CDD" id="cd05379">
    <property type="entry name" value="CAP_bacterial"/>
    <property type="match status" value="1"/>
</dbReference>
<dbReference type="InterPro" id="IPR013517">
    <property type="entry name" value="FG-GAP"/>
</dbReference>
<dbReference type="InterPro" id="IPR014044">
    <property type="entry name" value="CAP_dom"/>
</dbReference>
<organism evidence="6 7">
    <name type="scientific">Desulfosarcina alkanivorans</name>
    <dbReference type="NCBI Taxonomy" id="571177"/>
    <lineage>
        <taxon>Bacteria</taxon>
        <taxon>Pseudomonadati</taxon>
        <taxon>Thermodesulfobacteriota</taxon>
        <taxon>Desulfobacteria</taxon>
        <taxon>Desulfobacterales</taxon>
        <taxon>Desulfosarcinaceae</taxon>
        <taxon>Desulfosarcina</taxon>
    </lineage>
</organism>
<evidence type="ECO:0000313" key="6">
    <source>
        <dbReference type="EMBL" id="BBO72159.1"/>
    </source>
</evidence>
<sequence length="3240" mass="339070">MKRLALLTFVFLIGVTFIQASAFSGEVTLFGAKQYLRTTGEPNFYSDTFSGVPGQGRLLLKNGNYNGGKRVEDGVSSAWIHVNGVEIFGPSDFNKNVYILEATVTLSEQNVLEVELSSTPGSYLTIDITENIPAPIISFAADPGSVIAGQSAILTWTTDADSVSIDQSVGSVATSGSISVIPSQTTTYTLTATGLGGTTTTHATVTVLHPPSVSLEATPTIVLIGESSTLAWTATNADSVSIDQGIGPVDLTGSVSVTPLQTTTYTLTATGPGGTTTAIAIITVLQPPEVSIEANPGTVHTGEFSTLAWTATNSDSVFIDQGIGQVDPVGSITVSPSQTMTYTLTAVNPDGTTTDSATVIFENTAPAATDDTVLTEENIPVTTTNVLLNDSDVDGDNLIVSDYSQATTGTVVSHGDGTFTYTPNDGFSGADSFTYTVSDGQGGTDTAVVEIQVVPGILTIEITIPTSGQEFATASITVAGTVNRSSASVFVNGIAATVSGNEYTADNVPLVPGTNTISVLAEDGDDTQVASITVVLLATIDLEPIQIEVSSNIEDDGSAKVSGLAMVTVANNGSTAVSTPYQIVLFEDTNLNQRYEEDEDNRLGETTVSAGPGAGEAINTSIEFTGQLLFRDNRMHVFVDSADEISEDDEANNILATSSNGIDLSASFLTMDAASCPDEVVLTARIGNAGDSAVQSGVPVIFYDGDPENGGSPIGTVLTTQILDPGQYEDLTLQWPDPAAGITIIYAHADDNGTGVGILGEIDEINNLVSAEMAICTSLPATDGISGQVIDAQTGAILSGVSVYLHEDGNGIPGAVVEQTGSDSYGGFAFSQIDPGTYYVVASLQDYIEGQRRVVLLPDETLTHQDLVLSPVLNPGEFRIVLTWGENPADLEAHLTAPNPDGCREHCFYWNRTISGADLDVDDRESYGPETITISQMDPGTYRFYVHDFTNRNSVNSAALASSGATVTVYSGSGNDPLVFNAPAGAGNVWHVFNLDGTSGAITRIDKLSHQSQPGEIDFPRITSSPVTNATYGEAYRYQIEAEDPDLDTLTYSLIEGPEGMALDPFNGLIEWTPTAGQGTGFTVDVRVNDGRCGEDTQRFTGFLTYLPIVQFDVEPCSGVNPGGDITLTWQTERAETVVIDQGIGEVPAIGSMNIPSPDPPVVYTITATNGAGQVARTVPRKPSITKLSASCIGSLGEPGQIEWTSKCADSCFIDQGIGEVLPNGSVVVTPAQLPAEYTLTCSNAAGVTSGKLMVYPCVPSATLDAIVPCCWTAGEPVTLEWSTSQVDDCSISPDVGSVGLNGSMEVFPGEDQKIYTISCNMATDYVDIYPRELQLRASKTNVLPGESTTLYWNTECYDACSLDQGVGSVPTSGGMVVTPDQLPVTYTLTATCDQITDTKSVTLDYPFPIITFSSSPAFIKTGESATLTWSTELATSCSIEPDIGEVPLSGNIAVSPDQNTTYTLIAVGPGGIIERTAIVSYVKPTASIFADPGHLDVVGQSSTLTWVFSNADTCEIDQGIGEVQLGGSVVVSPQVNTTYTITATGPGGTAKNSVTVGYTRPTVEIHADREFLDEGEDATLAWTFSNADICSIDQGIGEVQSGGSLVVDPNQSTTYTIKATGPGGESTDRVTLTCLAPTAEIHADPETIIEGQAATLIWQADHAASYVIEPDIGPVAPTGSIAVTPTITKTYTITATGRGGETSAEAMVTVLNPPSIRLTEPDGNDDLAHDSYTIQWNDTDYDSNAVISLYYDINNSGADGTLIASGINEDPDGLDDRYIWNTTDVPAGSYYVYARIEDGVNDPVVAYSQGAVTIDHAVTDEIKLTASDGEAQDDFGKTVAIDGEYAVVGAPDSGDAGAAYIFRKEGATWVEQAKLTADDGASGDNFGSWVSISGDTVVVGAPSGNGDTGAAYVFAYDGTSWNQQARLVAGDGEEWDYFGDCVAVSGTTIIVGARGHGSSGAVYVFTGQGGTWVETATLTNSEGAASGSFGSSVSIDDDVLIAGDLQANNGIGAAYIFRQAGSEWIEEFQLIPAETNQWASFGTAVSISGNYAIVGSPGCAEAMAESAAYIFMYDGSAWVEQARIGSYSLDAGESLGESVSINGNLAAVGEPNMWDDAGAVYLFQRSGSQWISQNTPDSDEEDGGEEPVPGEGEELPPSEGEGEGDTATAAAILTPSDGAAQDYFGTSVAMDGSHVIVGSRLDDDKGYNSGSAYIFPIFSVGISAEPETIYLGGEGSVTTTLSWTSRGADSVAITPDIGAVDVSGSMTVAPQQTTTYTITGTKDGATVTDSVTVIVIDPSALPTVTISATPETIARGESATLTWSTTNVESVTLDNEIGTVPMSGSLQVSPVQTTTYKVTAVNGAGSATASVIVTVDNSPITLAIASPVNGAVVGNATVQVTGQVTPGATVTVNGVSALVSENAFHAEIYLDGEGRHTITAVAVDSYGEQAAVQVSVYFNYLPSVSLTTSNYLIQIGQTVTLSWSSENSDQCVLEPLMVAVPCEGSLEVSPEADTVYTINATGLGKTAQDSLLVIVGNSYGNPSVEEQVHLEDINRARANPLAEAERLQIDLNEGPPSETISENPVPPLTFNRLLSLAAALHTEDMVVNKYQAHEGLDGRQPRDRMIDAGYLGNAVGENLASNAQWVPIEDSNELSSVLHDDLFVDAGYDGRGHRINILNGLWKEVGIGFQPEPNKADYPYGGVVTCDFGAFTDGPNFLLGVVYDDADNSGDYTGGEGLDGVKISVDGQTTFTANAGGYGLPIDPGVYTVTARLSDGRTATKPVTMEDQNKKIDFTLADFETDPVPELSVSIESGTIYRGQTIQFSWASAHAQGVSIDQDIGAVPDSGAIEVSPVEDTVYTITAVNEHGSTSRTISITFTDADPPPIVQLTVNPGEIPVGDNATLSWTSTYADTLSIDQDIGAIEPGGTMTVYPLQTTMYTITATGSGGTTTASAVVTVNHPITLQITEPLDGAVISDTAVTVRGTIDHSEGLETGLMVNSLPAMIDGDQFTVNHVPLIQGENIITAAATDASGLTLSDSITVNAEMPEDYIRLTASPVSGTSPFETTLRIDSSFAVASVQMTYFGPDDVTYLDESMDEIRLQVTTEGVHTFAAEVTDLQGNTYTDDVSIEVVDAEKLDGLLRDKWAGMKAALLAGDFNNAETFFVSDRQNAYNLVFNDLSDKIGDIISATGALEALEVSDGHARYTISYPITVDGVTTTAGTYVIFVQDTDGLWKIRFF</sequence>
<feature type="compositionally biased region" description="Acidic residues" evidence="4">
    <location>
        <begin position="2152"/>
        <end position="2165"/>
    </location>
</feature>
<dbReference type="Proteomes" id="UP000427906">
    <property type="component" value="Chromosome"/>
</dbReference>
<dbReference type="EMBL" id="AP021874">
    <property type="protein sequence ID" value="BBO72159.1"/>
    <property type="molecule type" value="Genomic_DNA"/>
</dbReference>
<dbReference type="InterPro" id="IPR013784">
    <property type="entry name" value="Carb-bd-like_fold"/>
</dbReference>
<dbReference type="Gene3D" id="2.130.10.130">
    <property type="entry name" value="Integrin alpha, N-terminal"/>
    <property type="match status" value="2"/>
</dbReference>
<gene>
    <name evidence="6" type="ORF">DSCA_60890</name>
</gene>
<protein>
    <recommendedName>
        <fullName evidence="5">SCP domain-containing protein</fullName>
    </recommendedName>
</protein>
<dbReference type="InterPro" id="IPR008969">
    <property type="entry name" value="CarboxyPept-like_regulatory"/>
</dbReference>
<dbReference type="RefSeq" id="WP_155319901.1">
    <property type="nucleotide sequence ID" value="NZ_AP021874.1"/>
</dbReference>
<evidence type="ECO:0000256" key="2">
    <source>
        <dbReference type="ARBA" id="ARBA00022737"/>
    </source>
</evidence>
<dbReference type="Pfam" id="PF00188">
    <property type="entry name" value="CAP"/>
    <property type="match status" value="1"/>
</dbReference>
<dbReference type="PANTHER" id="PTHR36220:SF1">
    <property type="entry name" value="GAMMA TUBULIN COMPLEX COMPONENT C-TERMINAL DOMAIN-CONTAINING PROTEIN"/>
    <property type="match status" value="1"/>
</dbReference>
<keyword evidence="2" id="KW-0677">Repeat</keyword>
<dbReference type="InterPro" id="IPR035940">
    <property type="entry name" value="CAP_sf"/>
</dbReference>
<dbReference type="GO" id="GO:0030246">
    <property type="term" value="F:carbohydrate binding"/>
    <property type="evidence" value="ECO:0007669"/>
    <property type="project" value="InterPro"/>
</dbReference>
<dbReference type="SMART" id="SM00191">
    <property type="entry name" value="Int_alpha"/>
    <property type="match status" value="5"/>
</dbReference>
<evidence type="ECO:0000256" key="3">
    <source>
        <dbReference type="ARBA" id="ARBA00023180"/>
    </source>
</evidence>
<dbReference type="OrthoDB" id="8481850at2"/>
<dbReference type="SUPFAM" id="SSF49313">
    <property type="entry name" value="Cadherin-like"/>
    <property type="match status" value="1"/>
</dbReference>
<feature type="region of interest" description="Disordered" evidence="4">
    <location>
        <begin position="2131"/>
        <end position="2166"/>
    </location>
</feature>
<dbReference type="PANTHER" id="PTHR36220">
    <property type="entry name" value="UNNAMED PRODUCT"/>
    <property type="match status" value="1"/>
</dbReference>
<dbReference type="GO" id="GO:0016020">
    <property type="term" value="C:membrane"/>
    <property type="evidence" value="ECO:0007669"/>
    <property type="project" value="InterPro"/>
</dbReference>
<dbReference type="Pfam" id="PF17963">
    <property type="entry name" value="Big_9"/>
    <property type="match status" value="1"/>
</dbReference>
<keyword evidence="3" id="KW-0325">Glycoprotein</keyword>
<dbReference type="Gene3D" id="2.60.40.10">
    <property type="entry name" value="Immunoglobulins"/>
    <property type="match status" value="6"/>
</dbReference>
<dbReference type="KEGG" id="dalk:DSCA_60890"/>
<dbReference type="Pfam" id="PF09136">
    <property type="entry name" value="Glucodextran_B"/>
    <property type="match status" value="2"/>
</dbReference>
<dbReference type="InterPro" id="IPR011043">
    <property type="entry name" value="Gal_Oxase/kelch_b-propeller"/>
</dbReference>
<dbReference type="Pfam" id="PF05345">
    <property type="entry name" value="He_PIG"/>
    <property type="match status" value="1"/>
</dbReference>
<dbReference type="SUPFAM" id="SSF50965">
    <property type="entry name" value="Galactose oxidase, central domain"/>
    <property type="match status" value="1"/>
</dbReference>
<keyword evidence="1" id="KW-0732">Signal</keyword>
<dbReference type="Gene3D" id="2.60.40.1120">
    <property type="entry name" value="Carboxypeptidase-like, regulatory domain"/>
    <property type="match status" value="2"/>
</dbReference>
<dbReference type="Gene3D" id="3.40.33.10">
    <property type="entry name" value="CAP"/>
    <property type="match status" value="1"/>
</dbReference>
<dbReference type="InterPro" id="IPR028994">
    <property type="entry name" value="Integrin_alpha_N"/>
</dbReference>
<dbReference type="Pfam" id="PF14312">
    <property type="entry name" value="FG-GAP_2"/>
    <property type="match status" value="6"/>
</dbReference>
<dbReference type="InterPro" id="IPR013519">
    <property type="entry name" value="Int_alpha_beta-p"/>
</dbReference>
<dbReference type="Pfam" id="PF13620">
    <property type="entry name" value="CarboxypepD_reg"/>
    <property type="match status" value="1"/>
</dbReference>
<evidence type="ECO:0000313" key="7">
    <source>
        <dbReference type="Proteomes" id="UP000427906"/>
    </source>
</evidence>
<reference evidence="6 7" key="1">
    <citation type="submission" date="2019-11" db="EMBL/GenBank/DDBJ databases">
        <title>Comparative genomics of hydrocarbon-degrading Desulfosarcina strains.</title>
        <authorList>
            <person name="Watanabe M."/>
            <person name="Kojima H."/>
            <person name="Fukui M."/>
        </authorList>
    </citation>
    <scope>NUCLEOTIDE SEQUENCE [LARGE SCALE GENOMIC DNA]</scope>
    <source>
        <strain evidence="6 7">PL12</strain>
    </source>
</reference>
<dbReference type="SUPFAM" id="SSF49452">
    <property type="entry name" value="Starch-binding domain-like"/>
    <property type="match status" value="1"/>
</dbReference>
<feature type="domain" description="SCP" evidence="5">
    <location>
        <begin position="2552"/>
        <end position="2709"/>
    </location>
</feature>
<evidence type="ECO:0000256" key="1">
    <source>
        <dbReference type="ARBA" id="ARBA00022729"/>
    </source>
</evidence>
<keyword evidence="7" id="KW-1185">Reference proteome</keyword>
<evidence type="ECO:0000256" key="4">
    <source>
        <dbReference type="SAM" id="MobiDB-lite"/>
    </source>
</evidence>